<protein>
    <submittedName>
        <fullName evidence="1">Uncharacterized protein</fullName>
    </submittedName>
</protein>
<organism evidence="1 2">
    <name type="scientific">Pleurodeles waltl</name>
    <name type="common">Iberian ribbed newt</name>
    <dbReference type="NCBI Taxonomy" id="8319"/>
    <lineage>
        <taxon>Eukaryota</taxon>
        <taxon>Metazoa</taxon>
        <taxon>Chordata</taxon>
        <taxon>Craniata</taxon>
        <taxon>Vertebrata</taxon>
        <taxon>Euteleostomi</taxon>
        <taxon>Amphibia</taxon>
        <taxon>Batrachia</taxon>
        <taxon>Caudata</taxon>
        <taxon>Salamandroidea</taxon>
        <taxon>Salamandridae</taxon>
        <taxon>Pleurodelinae</taxon>
        <taxon>Pleurodeles</taxon>
    </lineage>
</organism>
<name>A0AAV7WFH4_PLEWA</name>
<comment type="caution">
    <text evidence="1">The sequence shown here is derived from an EMBL/GenBank/DDBJ whole genome shotgun (WGS) entry which is preliminary data.</text>
</comment>
<reference evidence="1" key="1">
    <citation type="journal article" date="2022" name="bioRxiv">
        <title>Sequencing and chromosome-scale assembly of the giantPleurodeles waltlgenome.</title>
        <authorList>
            <person name="Brown T."/>
            <person name="Elewa A."/>
            <person name="Iarovenko S."/>
            <person name="Subramanian E."/>
            <person name="Araus A.J."/>
            <person name="Petzold A."/>
            <person name="Susuki M."/>
            <person name="Suzuki K.-i.T."/>
            <person name="Hayashi T."/>
            <person name="Toyoda A."/>
            <person name="Oliveira C."/>
            <person name="Osipova E."/>
            <person name="Leigh N.D."/>
            <person name="Simon A."/>
            <person name="Yun M.H."/>
        </authorList>
    </citation>
    <scope>NUCLEOTIDE SEQUENCE</scope>
    <source>
        <strain evidence="1">20211129_DDA</strain>
        <tissue evidence="1">Liver</tissue>
    </source>
</reference>
<proteinExistence type="predicted"/>
<sequence>MRDSAKLGDSVMSSATCGCVTPVPPTYRTSDTPSPPHVQFPVLNIADYYHLRDSAKVGGLGAEQLYMWLRHACPSNIPSRQTPPHLHMCHCGIEYGAFSLLA</sequence>
<evidence type="ECO:0000313" key="1">
    <source>
        <dbReference type="EMBL" id="KAJ1212778.1"/>
    </source>
</evidence>
<dbReference type="EMBL" id="JANPWB010000001">
    <property type="protein sequence ID" value="KAJ1212778.1"/>
    <property type="molecule type" value="Genomic_DNA"/>
</dbReference>
<accession>A0AAV7WFH4</accession>
<dbReference type="Proteomes" id="UP001066276">
    <property type="component" value="Chromosome 1_1"/>
</dbReference>
<gene>
    <name evidence="1" type="ORF">NDU88_000422</name>
</gene>
<dbReference type="AlphaFoldDB" id="A0AAV7WFH4"/>
<evidence type="ECO:0000313" key="2">
    <source>
        <dbReference type="Proteomes" id="UP001066276"/>
    </source>
</evidence>
<keyword evidence="2" id="KW-1185">Reference proteome</keyword>